<sequence length="93" mass="9569">MTDAQHPRGFSRRRALLTGAGLVAAGAAGALVTTQLTEGGLLSAPEDNPKVPVMVHLRDARAGHFDVFFGDVKVEIVDTNFAAKLATAAAVAA</sequence>
<dbReference type="Proteomes" id="UP000612899">
    <property type="component" value="Unassembled WGS sequence"/>
</dbReference>
<keyword evidence="2" id="KW-1185">Reference proteome</keyword>
<evidence type="ECO:0000313" key="1">
    <source>
        <dbReference type="EMBL" id="GIH04949.1"/>
    </source>
</evidence>
<proteinExistence type="predicted"/>
<organism evidence="1 2">
    <name type="scientific">Rhizocola hellebori</name>
    <dbReference type="NCBI Taxonomy" id="1392758"/>
    <lineage>
        <taxon>Bacteria</taxon>
        <taxon>Bacillati</taxon>
        <taxon>Actinomycetota</taxon>
        <taxon>Actinomycetes</taxon>
        <taxon>Micromonosporales</taxon>
        <taxon>Micromonosporaceae</taxon>
        <taxon>Rhizocola</taxon>
    </lineage>
</organism>
<evidence type="ECO:0000313" key="2">
    <source>
        <dbReference type="Proteomes" id="UP000612899"/>
    </source>
</evidence>
<dbReference type="EMBL" id="BONY01000015">
    <property type="protein sequence ID" value="GIH04949.1"/>
    <property type="molecule type" value="Genomic_DNA"/>
</dbReference>
<dbReference type="InterPro" id="IPR006311">
    <property type="entry name" value="TAT_signal"/>
</dbReference>
<dbReference type="RefSeq" id="WP_203908818.1">
    <property type="nucleotide sequence ID" value="NZ_BONY01000015.1"/>
</dbReference>
<protein>
    <submittedName>
        <fullName evidence="1">Uncharacterized protein</fullName>
    </submittedName>
</protein>
<dbReference type="PROSITE" id="PS51318">
    <property type="entry name" value="TAT"/>
    <property type="match status" value="1"/>
</dbReference>
<reference evidence="1" key="1">
    <citation type="submission" date="2021-01" db="EMBL/GenBank/DDBJ databases">
        <title>Whole genome shotgun sequence of Rhizocola hellebori NBRC 109834.</title>
        <authorList>
            <person name="Komaki H."/>
            <person name="Tamura T."/>
        </authorList>
    </citation>
    <scope>NUCLEOTIDE SEQUENCE</scope>
    <source>
        <strain evidence="1">NBRC 109834</strain>
    </source>
</reference>
<gene>
    <name evidence="1" type="ORF">Rhe02_30160</name>
</gene>
<dbReference type="AlphaFoldDB" id="A0A8J3Q6N7"/>
<accession>A0A8J3Q6N7</accession>
<name>A0A8J3Q6N7_9ACTN</name>
<comment type="caution">
    <text evidence="1">The sequence shown here is derived from an EMBL/GenBank/DDBJ whole genome shotgun (WGS) entry which is preliminary data.</text>
</comment>